<comment type="caution">
    <text evidence="1">The sequence shown here is derived from an EMBL/GenBank/DDBJ whole genome shotgun (WGS) entry which is preliminary data.</text>
</comment>
<sequence length="152" mass="17366">MVPYESQSDALRSLRTPESHLSALCLVGTTFLSKCPKRLGVCWTVLLGAWTYARYSRDAKERSLERIVGQARDPSTPESPDKAFWRRVGSVTLDSNSDFARRWRNITREAFAEAEQVDRKRLHQDYEILKGMIKGAYQASVTQARKTPFPAR</sequence>
<evidence type="ECO:0000313" key="1">
    <source>
        <dbReference type="EMBL" id="GJE88322.1"/>
    </source>
</evidence>
<protein>
    <submittedName>
        <fullName evidence="1">Uncharacterized protein</fullName>
    </submittedName>
</protein>
<reference evidence="1 2" key="1">
    <citation type="submission" date="2021-08" db="EMBL/GenBank/DDBJ databases">
        <title>Draft Genome Sequence of Phanerochaete sordida strain YK-624.</title>
        <authorList>
            <person name="Mori T."/>
            <person name="Dohra H."/>
            <person name="Suzuki T."/>
            <person name="Kawagishi H."/>
            <person name="Hirai H."/>
        </authorList>
    </citation>
    <scope>NUCLEOTIDE SEQUENCE [LARGE SCALE GENOMIC DNA]</scope>
    <source>
        <strain evidence="1 2">YK-624</strain>
    </source>
</reference>
<proteinExistence type="predicted"/>
<evidence type="ECO:0000313" key="2">
    <source>
        <dbReference type="Proteomes" id="UP000703269"/>
    </source>
</evidence>
<keyword evidence="2" id="KW-1185">Reference proteome</keyword>
<organism evidence="1 2">
    <name type="scientific">Phanerochaete sordida</name>
    <dbReference type="NCBI Taxonomy" id="48140"/>
    <lineage>
        <taxon>Eukaryota</taxon>
        <taxon>Fungi</taxon>
        <taxon>Dikarya</taxon>
        <taxon>Basidiomycota</taxon>
        <taxon>Agaricomycotina</taxon>
        <taxon>Agaricomycetes</taxon>
        <taxon>Polyporales</taxon>
        <taxon>Phanerochaetaceae</taxon>
        <taxon>Phanerochaete</taxon>
    </lineage>
</organism>
<dbReference type="EMBL" id="BPQB01000009">
    <property type="protein sequence ID" value="GJE88322.1"/>
    <property type="molecule type" value="Genomic_DNA"/>
</dbReference>
<dbReference type="AlphaFoldDB" id="A0A9P3G577"/>
<name>A0A9P3G577_9APHY</name>
<gene>
    <name evidence="1" type="ORF">PsYK624_044050</name>
</gene>
<dbReference type="Proteomes" id="UP000703269">
    <property type="component" value="Unassembled WGS sequence"/>
</dbReference>
<accession>A0A9P3G577</accession>